<dbReference type="EMBL" id="GGEC01068565">
    <property type="protein sequence ID" value="MBX49049.1"/>
    <property type="molecule type" value="Transcribed_RNA"/>
</dbReference>
<organism evidence="1">
    <name type="scientific">Rhizophora mucronata</name>
    <name type="common">Asiatic mangrove</name>
    <dbReference type="NCBI Taxonomy" id="61149"/>
    <lineage>
        <taxon>Eukaryota</taxon>
        <taxon>Viridiplantae</taxon>
        <taxon>Streptophyta</taxon>
        <taxon>Embryophyta</taxon>
        <taxon>Tracheophyta</taxon>
        <taxon>Spermatophyta</taxon>
        <taxon>Magnoliopsida</taxon>
        <taxon>eudicotyledons</taxon>
        <taxon>Gunneridae</taxon>
        <taxon>Pentapetalae</taxon>
        <taxon>rosids</taxon>
        <taxon>fabids</taxon>
        <taxon>Malpighiales</taxon>
        <taxon>Rhizophoraceae</taxon>
        <taxon>Rhizophora</taxon>
    </lineage>
</organism>
<name>A0A2P2P2Z3_RHIMU</name>
<proteinExistence type="predicted"/>
<dbReference type="AlphaFoldDB" id="A0A2P2P2Z3"/>
<sequence>MHYKCTIHQADGWKTMFMKVTFQLKVANKFTSKF</sequence>
<reference evidence="1" key="1">
    <citation type="submission" date="2018-02" db="EMBL/GenBank/DDBJ databases">
        <title>Rhizophora mucronata_Transcriptome.</title>
        <authorList>
            <person name="Meera S.P."/>
            <person name="Sreeshan A."/>
            <person name="Augustine A."/>
        </authorList>
    </citation>
    <scope>NUCLEOTIDE SEQUENCE</scope>
    <source>
        <tissue evidence="1">Leaf</tissue>
    </source>
</reference>
<evidence type="ECO:0000313" key="1">
    <source>
        <dbReference type="EMBL" id="MBX49049.1"/>
    </source>
</evidence>
<accession>A0A2P2P2Z3</accession>
<protein>
    <submittedName>
        <fullName evidence="1">Uncharacterized protein</fullName>
    </submittedName>
</protein>